<dbReference type="Proteomes" id="UP000184292">
    <property type="component" value="Unassembled WGS sequence"/>
</dbReference>
<sequence>MKRVIVTGSAGLIGSEAARHYDGLGWQVVGVDNNMRRTFFGGDGDTTWQRELLERDCRAYRHAAIDIRDRAAVDALVAEIRPEAVIHCAAQPSHDLAARIPFDDFEVNALGTLNLLEATRRNAPEASFVFMSTNKVYGDGPNRVALTENDSRYDFDDPAYANGIDESFGIDQSKHSLFGASKVAADVMVQEYGRYFGMRTVCFRGGCLTGAGHSGAQLHGYLSYIFKAAAEDRPYTVFGYKGKQVRDQIHSRDVIGAFDAFLAAPRAGAVYNLGGGKANSVSILETIARIRDLTGHELAWTLDETNRVGDHIVYYTDLARFRRDYPEWRLTMSLDAIFEEFARVAFSSRSAA</sequence>
<comment type="similarity">
    <text evidence="2">Belongs to the NAD(P)-dependent epimerase/dehydratase family.</text>
</comment>
<keyword evidence="5" id="KW-1185">Reference proteome</keyword>
<evidence type="ECO:0000259" key="3">
    <source>
        <dbReference type="Pfam" id="PF01370"/>
    </source>
</evidence>
<dbReference type="AlphaFoldDB" id="A0A1M6HZ19"/>
<evidence type="ECO:0000256" key="1">
    <source>
        <dbReference type="ARBA" id="ARBA00005125"/>
    </source>
</evidence>
<reference evidence="4 5" key="1">
    <citation type="submission" date="2016-11" db="EMBL/GenBank/DDBJ databases">
        <authorList>
            <person name="Jaros S."/>
            <person name="Januszkiewicz K."/>
            <person name="Wedrychowicz H."/>
        </authorList>
    </citation>
    <scope>NUCLEOTIDE SEQUENCE [LARGE SCALE GENOMIC DNA]</scope>
    <source>
        <strain evidence="4 5">DSM 100565</strain>
    </source>
</reference>
<feature type="domain" description="NAD-dependent epimerase/dehydratase" evidence="3">
    <location>
        <begin position="4"/>
        <end position="274"/>
    </location>
</feature>
<gene>
    <name evidence="4" type="ORF">SAMN05444417_3429</name>
</gene>
<comment type="pathway">
    <text evidence="1">Bacterial outer membrane biogenesis; LPS O-antigen biosynthesis.</text>
</comment>
<dbReference type="STRING" id="1447782.SAMN05444417_3429"/>
<dbReference type="Pfam" id="PF01370">
    <property type="entry name" value="Epimerase"/>
    <property type="match status" value="1"/>
</dbReference>
<proteinExistence type="inferred from homology"/>
<protein>
    <submittedName>
        <fullName evidence="4">CDP-paratose 2-epimerase</fullName>
    </submittedName>
</protein>
<dbReference type="PANTHER" id="PTHR43000">
    <property type="entry name" value="DTDP-D-GLUCOSE 4,6-DEHYDRATASE-RELATED"/>
    <property type="match status" value="1"/>
</dbReference>
<dbReference type="OrthoDB" id="9801785at2"/>
<name>A0A1M6HZ19_9RHOB</name>
<dbReference type="InterPro" id="IPR036291">
    <property type="entry name" value="NAD(P)-bd_dom_sf"/>
</dbReference>
<evidence type="ECO:0000256" key="2">
    <source>
        <dbReference type="ARBA" id="ARBA00007637"/>
    </source>
</evidence>
<dbReference type="SUPFAM" id="SSF51735">
    <property type="entry name" value="NAD(P)-binding Rossmann-fold domains"/>
    <property type="match status" value="1"/>
</dbReference>
<dbReference type="EMBL" id="FQYO01000008">
    <property type="protein sequence ID" value="SHJ27334.1"/>
    <property type="molecule type" value="Genomic_DNA"/>
</dbReference>
<evidence type="ECO:0000313" key="4">
    <source>
        <dbReference type="EMBL" id="SHJ27334.1"/>
    </source>
</evidence>
<dbReference type="RefSeq" id="WP_073334200.1">
    <property type="nucleotide sequence ID" value="NZ_FQYO01000008.1"/>
</dbReference>
<evidence type="ECO:0000313" key="5">
    <source>
        <dbReference type="Proteomes" id="UP000184292"/>
    </source>
</evidence>
<dbReference type="InterPro" id="IPR001509">
    <property type="entry name" value="Epimerase_deHydtase"/>
</dbReference>
<dbReference type="Gene3D" id="3.40.50.720">
    <property type="entry name" value="NAD(P)-binding Rossmann-like Domain"/>
    <property type="match status" value="1"/>
</dbReference>
<accession>A0A1M6HZ19</accession>
<organism evidence="4 5">
    <name type="scientific">Wenxinia saemankumensis</name>
    <dbReference type="NCBI Taxonomy" id="1447782"/>
    <lineage>
        <taxon>Bacteria</taxon>
        <taxon>Pseudomonadati</taxon>
        <taxon>Pseudomonadota</taxon>
        <taxon>Alphaproteobacteria</taxon>
        <taxon>Rhodobacterales</taxon>
        <taxon>Roseobacteraceae</taxon>
        <taxon>Wenxinia</taxon>
    </lineage>
</organism>